<dbReference type="EMBL" id="JBHTOD010000001">
    <property type="protein sequence ID" value="MFD1454204.1"/>
    <property type="molecule type" value="Genomic_DNA"/>
</dbReference>
<evidence type="ECO:0000313" key="2">
    <source>
        <dbReference type="EMBL" id="MFD1454204.1"/>
    </source>
</evidence>
<dbReference type="Proteomes" id="UP001597189">
    <property type="component" value="Unassembled WGS sequence"/>
</dbReference>
<reference evidence="3" key="1">
    <citation type="journal article" date="2019" name="Int. J. Syst. Evol. Microbiol.">
        <title>The Global Catalogue of Microorganisms (GCM) 10K type strain sequencing project: providing services to taxonomists for standard genome sequencing and annotation.</title>
        <authorList>
            <consortium name="The Broad Institute Genomics Platform"/>
            <consortium name="The Broad Institute Genome Sequencing Center for Infectious Disease"/>
            <person name="Wu L."/>
            <person name="Ma J."/>
        </authorList>
    </citation>
    <scope>NUCLEOTIDE SEQUENCE [LARGE SCALE GENOMIC DNA]</scope>
    <source>
        <strain evidence="3">CCM 8979</strain>
    </source>
</reference>
<keyword evidence="1" id="KW-0472">Membrane</keyword>
<protein>
    <submittedName>
        <fullName evidence="2">DUF1275 family protein</fullName>
    </submittedName>
</protein>
<accession>A0ABW4CY40</accession>
<dbReference type="PANTHER" id="PTHR37314">
    <property type="entry name" value="SLR0142 PROTEIN"/>
    <property type="match status" value="1"/>
</dbReference>
<comment type="caution">
    <text evidence="2">The sequence shown here is derived from an EMBL/GenBank/DDBJ whole genome shotgun (WGS) entry which is preliminary data.</text>
</comment>
<dbReference type="InterPro" id="IPR010699">
    <property type="entry name" value="DUF1275"/>
</dbReference>
<evidence type="ECO:0000256" key="1">
    <source>
        <dbReference type="SAM" id="Phobius"/>
    </source>
</evidence>
<feature type="transmembrane region" description="Helical" evidence="1">
    <location>
        <begin position="63"/>
        <end position="83"/>
    </location>
</feature>
<feature type="transmembrane region" description="Helical" evidence="1">
    <location>
        <begin position="95"/>
        <end position="113"/>
    </location>
</feature>
<proteinExistence type="predicted"/>
<feature type="transmembrane region" description="Helical" evidence="1">
    <location>
        <begin position="169"/>
        <end position="187"/>
    </location>
</feature>
<name>A0ABW4CY40_9LACO</name>
<keyword evidence="1" id="KW-1133">Transmembrane helix</keyword>
<dbReference type="Pfam" id="PF06912">
    <property type="entry name" value="DUF1275"/>
    <property type="match status" value="1"/>
</dbReference>
<sequence length="221" mass="24175">MTTLRQTGFPAHEELLLGSGLTAVVGALDAYTYLEHGAVFAGFQTGNLLLLGLNFGRLQLAEMGRYLTALLAFGIGIGLVQGLQHLLAKRQWDSQNVALWLDFSVLILVLATTDVVPNWVATALLSLAAAVELEGFRELLPNRNPRDMATTLLAVGHFRDRDARQRAKNGLAVMGSFALGAVLVAAFSKLLAGYTVLVPILLLAGLIFWQYQQNHRRKWKH</sequence>
<keyword evidence="1" id="KW-0812">Transmembrane</keyword>
<keyword evidence="3" id="KW-1185">Reference proteome</keyword>
<gene>
    <name evidence="2" type="ORF">ACFQ44_00755</name>
</gene>
<evidence type="ECO:0000313" key="3">
    <source>
        <dbReference type="Proteomes" id="UP001597189"/>
    </source>
</evidence>
<feature type="transmembrane region" description="Helical" evidence="1">
    <location>
        <begin position="193"/>
        <end position="211"/>
    </location>
</feature>
<organism evidence="2 3">
    <name type="scientific">Levilactobacillus lanxiensis</name>
    <dbReference type="NCBI Taxonomy" id="2799568"/>
    <lineage>
        <taxon>Bacteria</taxon>
        <taxon>Bacillati</taxon>
        <taxon>Bacillota</taxon>
        <taxon>Bacilli</taxon>
        <taxon>Lactobacillales</taxon>
        <taxon>Lactobacillaceae</taxon>
        <taxon>Levilactobacillus</taxon>
    </lineage>
</organism>
<dbReference type="RefSeq" id="WP_236000679.1">
    <property type="nucleotide sequence ID" value="NZ_BOLN01000001.1"/>
</dbReference>
<dbReference type="PANTHER" id="PTHR37314:SF4">
    <property type="entry name" value="UPF0700 TRANSMEMBRANE PROTEIN YOAK"/>
    <property type="match status" value="1"/>
</dbReference>